<dbReference type="AlphaFoldDB" id="A0A2V3PS14"/>
<comment type="caution">
    <text evidence="3">The sequence shown here is derived from an EMBL/GenBank/DDBJ whole genome shotgun (WGS) entry which is preliminary data.</text>
</comment>
<dbReference type="PANTHER" id="PTHR43404:SF2">
    <property type="entry name" value="LIPOPOLYSACCHARIDE CHOLINEPHOSPHOTRANSFERASE LICD"/>
    <property type="match status" value="1"/>
</dbReference>
<proteinExistence type="predicted"/>
<evidence type="ECO:0000256" key="1">
    <source>
        <dbReference type="SAM" id="Phobius"/>
    </source>
</evidence>
<evidence type="ECO:0000313" key="4">
    <source>
        <dbReference type="Proteomes" id="UP000247973"/>
    </source>
</evidence>
<dbReference type="GO" id="GO:0009100">
    <property type="term" value="P:glycoprotein metabolic process"/>
    <property type="evidence" value="ECO:0007669"/>
    <property type="project" value="UniProtKB-ARBA"/>
</dbReference>
<dbReference type="Pfam" id="PF04991">
    <property type="entry name" value="LicD"/>
    <property type="match status" value="1"/>
</dbReference>
<accession>A0A2V3PS14</accession>
<keyword evidence="1" id="KW-0812">Transmembrane</keyword>
<evidence type="ECO:0000313" key="3">
    <source>
        <dbReference type="EMBL" id="PXV67987.1"/>
    </source>
</evidence>
<reference evidence="3 4" key="1">
    <citation type="submission" date="2018-03" db="EMBL/GenBank/DDBJ databases">
        <title>Genomic Encyclopedia of Archaeal and Bacterial Type Strains, Phase II (KMG-II): from individual species to whole genera.</title>
        <authorList>
            <person name="Goeker M."/>
        </authorList>
    </citation>
    <scope>NUCLEOTIDE SEQUENCE [LARGE SCALE GENOMIC DNA]</scope>
    <source>
        <strain evidence="3 4">DSM 100214</strain>
    </source>
</reference>
<keyword evidence="3" id="KW-0808">Transferase</keyword>
<keyword evidence="4" id="KW-1185">Reference proteome</keyword>
<gene>
    <name evidence="3" type="ORF">CLV62_10217</name>
</gene>
<dbReference type="GO" id="GO:0016740">
    <property type="term" value="F:transferase activity"/>
    <property type="evidence" value="ECO:0007669"/>
    <property type="project" value="UniProtKB-KW"/>
</dbReference>
<evidence type="ECO:0000259" key="2">
    <source>
        <dbReference type="Pfam" id="PF04991"/>
    </source>
</evidence>
<protein>
    <submittedName>
        <fullName evidence="3">Lipopolysaccharide cholinephosphotransferase</fullName>
    </submittedName>
</protein>
<keyword evidence="1" id="KW-0472">Membrane</keyword>
<feature type="transmembrane region" description="Helical" evidence="1">
    <location>
        <begin position="177"/>
        <end position="198"/>
    </location>
</feature>
<feature type="domain" description="LicD/FKTN/FKRP nucleotidyltransferase" evidence="2">
    <location>
        <begin position="45"/>
        <end position="155"/>
    </location>
</feature>
<dbReference type="PANTHER" id="PTHR43404">
    <property type="entry name" value="LIPOPOLYSACCHARIDE CHOLINEPHOSPHOTRANSFERASE LICD"/>
    <property type="match status" value="1"/>
</dbReference>
<dbReference type="EMBL" id="QICL01000002">
    <property type="protein sequence ID" value="PXV67987.1"/>
    <property type="molecule type" value="Genomic_DNA"/>
</dbReference>
<keyword evidence="1" id="KW-1133">Transmembrane helix</keyword>
<dbReference type="InterPro" id="IPR052942">
    <property type="entry name" value="LPS_cholinephosphotransferase"/>
</dbReference>
<name>A0A2V3PS14_9BACT</name>
<organism evidence="3 4">
    <name type="scientific">Dysgonomonas alginatilytica</name>
    <dbReference type="NCBI Taxonomy" id="1605892"/>
    <lineage>
        <taxon>Bacteria</taxon>
        <taxon>Pseudomonadati</taxon>
        <taxon>Bacteroidota</taxon>
        <taxon>Bacteroidia</taxon>
        <taxon>Bacteroidales</taxon>
        <taxon>Dysgonomonadaceae</taxon>
        <taxon>Dysgonomonas</taxon>
    </lineage>
</organism>
<sequence>MITFVYSMLIDMEEDLREYNPEGSDLRKLQLKMFEILQVVTSIADKHSIPYWLSGGTLLGAARHGGFIPWDDDIDIELLLPDYRKLLRILEKELPSDFYLQTPKDKGYRLLFSKVRDKHSVVAEEDDILDNYSEKGIYIDIFPEERSYKPLKNIVDFFYGRSYRRLKRGNPFHSINYFYEYTLSLFMYPIGILLIWFARGLCSITRPENILHSYGIGNTTNHHASYMFPLSTIEFEGKIFSAPGSTDAYLKKQYGDYMKIPPKDKRATHFLKVSYK</sequence>
<dbReference type="InterPro" id="IPR007074">
    <property type="entry name" value="LicD/FKTN/FKRP_NTP_transf"/>
</dbReference>
<dbReference type="Proteomes" id="UP000247973">
    <property type="component" value="Unassembled WGS sequence"/>
</dbReference>